<name>A0A5C6FAW2_9BACT</name>
<evidence type="ECO:0000313" key="1">
    <source>
        <dbReference type="EMBL" id="TWU57902.1"/>
    </source>
</evidence>
<comment type="caution">
    <text evidence="1">The sequence shown here is derived from an EMBL/GenBank/DDBJ whole genome shotgun (WGS) entry which is preliminary data.</text>
</comment>
<evidence type="ECO:0000313" key="2">
    <source>
        <dbReference type="Proteomes" id="UP000317977"/>
    </source>
</evidence>
<organism evidence="1 2">
    <name type="scientific">Rubripirellula reticaptiva</name>
    <dbReference type="NCBI Taxonomy" id="2528013"/>
    <lineage>
        <taxon>Bacteria</taxon>
        <taxon>Pseudomonadati</taxon>
        <taxon>Planctomycetota</taxon>
        <taxon>Planctomycetia</taxon>
        <taxon>Pirellulales</taxon>
        <taxon>Pirellulaceae</taxon>
        <taxon>Rubripirellula</taxon>
    </lineage>
</organism>
<dbReference type="EMBL" id="SJPX01000001">
    <property type="protein sequence ID" value="TWU57902.1"/>
    <property type="molecule type" value="Genomic_DNA"/>
</dbReference>
<proteinExistence type="predicted"/>
<accession>A0A5C6FAW2</accession>
<keyword evidence="2" id="KW-1185">Reference proteome</keyword>
<gene>
    <name evidence="1" type="ORF">Poly59_08110</name>
</gene>
<dbReference type="Proteomes" id="UP000317977">
    <property type="component" value="Unassembled WGS sequence"/>
</dbReference>
<dbReference type="AlphaFoldDB" id="A0A5C6FAW2"/>
<reference evidence="1 2" key="1">
    <citation type="submission" date="2019-02" db="EMBL/GenBank/DDBJ databases">
        <title>Deep-cultivation of Planctomycetes and their phenomic and genomic characterization uncovers novel biology.</title>
        <authorList>
            <person name="Wiegand S."/>
            <person name="Jogler M."/>
            <person name="Boedeker C."/>
            <person name="Pinto D."/>
            <person name="Vollmers J."/>
            <person name="Rivas-Marin E."/>
            <person name="Kohn T."/>
            <person name="Peeters S.H."/>
            <person name="Heuer A."/>
            <person name="Rast P."/>
            <person name="Oberbeckmann S."/>
            <person name="Bunk B."/>
            <person name="Jeske O."/>
            <person name="Meyerdierks A."/>
            <person name="Storesund J.E."/>
            <person name="Kallscheuer N."/>
            <person name="Luecker S."/>
            <person name="Lage O.M."/>
            <person name="Pohl T."/>
            <person name="Merkel B.J."/>
            <person name="Hornburger P."/>
            <person name="Mueller R.-W."/>
            <person name="Bruemmer F."/>
            <person name="Labrenz M."/>
            <person name="Spormann A.M."/>
            <person name="Op Den Camp H."/>
            <person name="Overmann J."/>
            <person name="Amann R."/>
            <person name="Jetten M.S.M."/>
            <person name="Mascher T."/>
            <person name="Medema M.H."/>
            <person name="Devos D.P."/>
            <person name="Kaster A.-K."/>
            <person name="Ovreas L."/>
            <person name="Rohde M."/>
            <person name="Galperin M.Y."/>
            <person name="Jogler C."/>
        </authorList>
    </citation>
    <scope>NUCLEOTIDE SEQUENCE [LARGE SCALE GENOMIC DNA]</scope>
    <source>
        <strain evidence="1 2">Poly59</strain>
    </source>
</reference>
<protein>
    <submittedName>
        <fullName evidence="1">Uncharacterized protein</fullName>
    </submittedName>
</protein>
<sequence length="53" mass="5765">MIGGGNGNRNDQQKRGFQLYRVGAVFQLFQAIGNAENVFSLAEDDVDGDTFLA</sequence>